<keyword evidence="3" id="KW-1185">Reference proteome</keyword>
<name>A0A5D9C8D5_9SPHN</name>
<dbReference type="GO" id="GO:0016757">
    <property type="term" value="F:glycosyltransferase activity"/>
    <property type="evidence" value="ECO:0007669"/>
    <property type="project" value="TreeGrafter"/>
</dbReference>
<keyword evidence="1 2" id="KW-0808">Transferase</keyword>
<dbReference type="EMBL" id="VTOU01000002">
    <property type="protein sequence ID" value="TZG27350.1"/>
    <property type="molecule type" value="Genomic_DNA"/>
</dbReference>
<dbReference type="Pfam" id="PF13692">
    <property type="entry name" value="Glyco_trans_1_4"/>
    <property type="match status" value="1"/>
</dbReference>
<dbReference type="Gene3D" id="3.40.50.2000">
    <property type="entry name" value="Glycogen Phosphorylase B"/>
    <property type="match status" value="1"/>
</dbReference>
<sequence length="387" mass="41814">MGPQTQIGAAIDGRMLGAPATGVATYAHALLAALDMANSDPRVVSDRSSGNGLVTAGRIERWNRWLDVRCTRIRRLKSRNNGLWYRDIFRLAHVHFDTHRTLLALRPPVRPPRIMHWTYPIAARIEGWINLYTIHDLIPIERPDLSPIDGVRLEAMIRAIADSGGHFMTVSEASRASLRQLLGPRVPVHVCTTGIDLTSAAHGGPSPIPADSFIAIGSVEPRKNIERLVDAWAASGARRPLAIVGPTGWRGEAIEHHLARTQGIIRIPYIEREDLLSALASARALLFPSLAEGFGLPIIEAMALGTPVMTSAEGATAEIMGGAGLGVNPVDPLSITMAITRLDDDDELCGSLAAAGLARSHDFTIEAFAGRLREVHAAIARDSAWRT</sequence>
<dbReference type="SUPFAM" id="SSF53756">
    <property type="entry name" value="UDP-Glycosyltransferase/glycogen phosphorylase"/>
    <property type="match status" value="1"/>
</dbReference>
<evidence type="ECO:0000256" key="1">
    <source>
        <dbReference type="ARBA" id="ARBA00022679"/>
    </source>
</evidence>
<gene>
    <name evidence="2" type="ORF">FYJ91_07005</name>
</gene>
<organism evidence="2 3">
    <name type="scientific">Sphingomonas montanisoli</name>
    <dbReference type="NCBI Taxonomy" id="2606412"/>
    <lineage>
        <taxon>Bacteria</taxon>
        <taxon>Pseudomonadati</taxon>
        <taxon>Pseudomonadota</taxon>
        <taxon>Alphaproteobacteria</taxon>
        <taxon>Sphingomonadales</taxon>
        <taxon>Sphingomonadaceae</taxon>
        <taxon>Sphingomonas</taxon>
    </lineage>
</organism>
<evidence type="ECO:0000313" key="2">
    <source>
        <dbReference type="EMBL" id="TZG27350.1"/>
    </source>
</evidence>
<evidence type="ECO:0000313" key="3">
    <source>
        <dbReference type="Proteomes" id="UP000322077"/>
    </source>
</evidence>
<dbReference type="AlphaFoldDB" id="A0A5D9C8D5"/>
<dbReference type="PANTHER" id="PTHR46401">
    <property type="entry name" value="GLYCOSYLTRANSFERASE WBBK-RELATED"/>
    <property type="match status" value="1"/>
</dbReference>
<protein>
    <submittedName>
        <fullName evidence="2">Glycosyltransferase family 4 protein</fullName>
    </submittedName>
</protein>
<dbReference type="Proteomes" id="UP000322077">
    <property type="component" value="Unassembled WGS sequence"/>
</dbReference>
<comment type="caution">
    <text evidence="2">The sequence shown here is derived from an EMBL/GenBank/DDBJ whole genome shotgun (WGS) entry which is preliminary data.</text>
</comment>
<dbReference type="CDD" id="cd03809">
    <property type="entry name" value="GT4_MtfB-like"/>
    <property type="match status" value="1"/>
</dbReference>
<dbReference type="PANTHER" id="PTHR46401:SF2">
    <property type="entry name" value="GLYCOSYLTRANSFERASE WBBK-RELATED"/>
    <property type="match status" value="1"/>
</dbReference>
<proteinExistence type="predicted"/>
<accession>A0A5D9C8D5</accession>
<reference evidence="2 3" key="1">
    <citation type="submission" date="2019-08" db="EMBL/GenBank/DDBJ databases">
        <authorList>
            <person name="Wang G."/>
            <person name="Xu Z."/>
        </authorList>
    </citation>
    <scope>NUCLEOTIDE SEQUENCE [LARGE SCALE GENOMIC DNA]</scope>
    <source>
        <strain evidence="2 3">ZX</strain>
    </source>
</reference>